<organism evidence="2 3">
    <name type="scientific">Pleurodeles waltl</name>
    <name type="common">Iberian ribbed newt</name>
    <dbReference type="NCBI Taxonomy" id="8319"/>
    <lineage>
        <taxon>Eukaryota</taxon>
        <taxon>Metazoa</taxon>
        <taxon>Chordata</taxon>
        <taxon>Craniata</taxon>
        <taxon>Vertebrata</taxon>
        <taxon>Euteleostomi</taxon>
        <taxon>Amphibia</taxon>
        <taxon>Batrachia</taxon>
        <taxon>Caudata</taxon>
        <taxon>Salamandroidea</taxon>
        <taxon>Salamandridae</taxon>
        <taxon>Pleurodelinae</taxon>
        <taxon>Pleurodeles</taxon>
    </lineage>
</organism>
<dbReference type="InterPro" id="IPR045221">
    <property type="entry name" value="Sphingomyelin_synth-like"/>
</dbReference>
<protein>
    <submittedName>
        <fullName evidence="2">Uncharacterized protein</fullName>
    </submittedName>
</protein>
<dbReference type="PANTHER" id="PTHR21290:SF24">
    <property type="entry name" value="PHOSPHATIDYLCHOLINE:CERAMIDE CHOLINEPHOSPHOTRANSFERASE 2"/>
    <property type="match status" value="1"/>
</dbReference>
<evidence type="ECO:0000313" key="2">
    <source>
        <dbReference type="EMBL" id="KAJ1127279.1"/>
    </source>
</evidence>
<sequence>MEVIDVGMKYPAEWHKTLTMLLYAVSSMMLSCLVIVLVNNWVPAQEVVSPLPDLFSRSFGNSTWAFKLSEVCSVLLLALWLIQWFLLRYKSIVGRRFLFIIGTLHLYRTLTTYVTVLPVPSQYIICENKDAWPDHREIRW</sequence>
<keyword evidence="1" id="KW-0472">Membrane</keyword>
<gene>
    <name evidence="2" type="ORF">NDU88_005682</name>
</gene>
<reference evidence="2" key="1">
    <citation type="journal article" date="2022" name="bioRxiv">
        <title>Sequencing and chromosome-scale assembly of the giantPleurodeles waltlgenome.</title>
        <authorList>
            <person name="Brown T."/>
            <person name="Elewa A."/>
            <person name="Iarovenko S."/>
            <person name="Subramanian E."/>
            <person name="Araus A.J."/>
            <person name="Petzold A."/>
            <person name="Susuki M."/>
            <person name="Suzuki K.-i.T."/>
            <person name="Hayashi T."/>
            <person name="Toyoda A."/>
            <person name="Oliveira C."/>
            <person name="Osipova E."/>
            <person name="Leigh N.D."/>
            <person name="Simon A."/>
            <person name="Yun M.H."/>
        </authorList>
    </citation>
    <scope>NUCLEOTIDE SEQUENCE</scope>
    <source>
        <strain evidence="2">20211129_DDA</strain>
        <tissue evidence="2">Liver</tissue>
    </source>
</reference>
<dbReference type="GO" id="GO:0000139">
    <property type="term" value="C:Golgi membrane"/>
    <property type="evidence" value="ECO:0007669"/>
    <property type="project" value="TreeGrafter"/>
</dbReference>
<comment type="caution">
    <text evidence="2">The sequence shown here is derived from an EMBL/GenBank/DDBJ whole genome shotgun (WGS) entry which is preliminary data.</text>
</comment>
<dbReference type="GO" id="GO:0033188">
    <property type="term" value="F:sphingomyelin synthase activity"/>
    <property type="evidence" value="ECO:0007669"/>
    <property type="project" value="TreeGrafter"/>
</dbReference>
<keyword evidence="1" id="KW-0812">Transmembrane</keyword>
<dbReference type="Proteomes" id="UP001066276">
    <property type="component" value="Chromosome 7"/>
</dbReference>
<dbReference type="GO" id="GO:0006686">
    <property type="term" value="P:sphingomyelin biosynthetic process"/>
    <property type="evidence" value="ECO:0007669"/>
    <property type="project" value="TreeGrafter"/>
</dbReference>
<accession>A0AAV7PK97</accession>
<proteinExistence type="predicted"/>
<dbReference type="EMBL" id="JANPWB010000011">
    <property type="protein sequence ID" value="KAJ1127279.1"/>
    <property type="molecule type" value="Genomic_DNA"/>
</dbReference>
<dbReference type="GO" id="GO:0047493">
    <property type="term" value="F:ceramide cholinephosphotransferase activity"/>
    <property type="evidence" value="ECO:0007669"/>
    <property type="project" value="TreeGrafter"/>
</dbReference>
<keyword evidence="1" id="KW-1133">Transmembrane helix</keyword>
<dbReference type="GO" id="GO:0005789">
    <property type="term" value="C:endoplasmic reticulum membrane"/>
    <property type="evidence" value="ECO:0007669"/>
    <property type="project" value="TreeGrafter"/>
</dbReference>
<dbReference type="GO" id="GO:0046513">
    <property type="term" value="P:ceramide biosynthetic process"/>
    <property type="evidence" value="ECO:0007669"/>
    <property type="project" value="TreeGrafter"/>
</dbReference>
<name>A0AAV7PK97_PLEWA</name>
<evidence type="ECO:0000313" key="3">
    <source>
        <dbReference type="Proteomes" id="UP001066276"/>
    </source>
</evidence>
<dbReference type="GO" id="GO:0005886">
    <property type="term" value="C:plasma membrane"/>
    <property type="evidence" value="ECO:0007669"/>
    <property type="project" value="TreeGrafter"/>
</dbReference>
<dbReference type="AlphaFoldDB" id="A0AAV7PK97"/>
<keyword evidence="3" id="KW-1185">Reference proteome</keyword>
<evidence type="ECO:0000256" key="1">
    <source>
        <dbReference type="SAM" id="Phobius"/>
    </source>
</evidence>
<feature type="transmembrane region" description="Helical" evidence="1">
    <location>
        <begin position="64"/>
        <end position="87"/>
    </location>
</feature>
<dbReference type="PANTHER" id="PTHR21290">
    <property type="entry name" value="SPHINGOMYELIN SYNTHETASE"/>
    <property type="match status" value="1"/>
</dbReference>
<feature type="transmembrane region" description="Helical" evidence="1">
    <location>
        <begin position="21"/>
        <end position="44"/>
    </location>
</feature>